<keyword evidence="5" id="KW-0560">Oxidoreductase</keyword>
<evidence type="ECO:0000256" key="7">
    <source>
        <dbReference type="ARBA" id="ARBA00023033"/>
    </source>
</evidence>
<reference evidence="8" key="1">
    <citation type="submission" date="2019-04" db="EMBL/GenBank/DDBJ databases">
        <title>Friends and foes A comparative genomics studyof 23 Aspergillus species from section Flavi.</title>
        <authorList>
            <consortium name="DOE Joint Genome Institute"/>
            <person name="Kjaerbolling I."/>
            <person name="Vesth T."/>
            <person name="Frisvad J.C."/>
            <person name="Nybo J.L."/>
            <person name="Theobald S."/>
            <person name="Kildgaard S."/>
            <person name="Isbrandt T."/>
            <person name="Kuo A."/>
            <person name="Sato A."/>
            <person name="Lyhne E.K."/>
            <person name="Kogle M.E."/>
            <person name="Wiebenga A."/>
            <person name="Kun R.S."/>
            <person name="Lubbers R.J."/>
            <person name="Makela M.R."/>
            <person name="Barry K."/>
            <person name="Chovatia M."/>
            <person name="Clum A."/>
            <person name="Daum C."/>
            <person name="Haridas S."/>
            <person name="He G."/>
            <person name="LaButti K."/>
            <person name="Lipzen A."/>
            <person name="Mondo S."/>
            <person name="Riley R."/>
            <person name="Salamov A."/>
            <person name="Simmons B.A."/>
            <person name="Magnuson J.K."/>
            <person name="Henrissat B."/>
            <person name="Mortensen U.H."/>
            <person name="Larsen T.O."/>
            <person name="Devries R.P."/>
            <person name="Grigoriev I.V."/>
            <person name="Machida M."/>
            <person name="Baker S.E."/>
            <person name="Andersen M.R."/>
        </authorList>
    </citation>
    <scope>NUCLEOTIDE SEQUENCE [LARGE SCALE GENOMIC DNA]</scope>
    <source>
        <strain evidence="8">IBT 14317</strain>
    </source>
</reference>
<evidence type="ECO:0000256" key="1">
    <source>
        <dbReference type="ARBA" id="ARBA00001971"/>
    </source>
</evidence>
<dbReference type="SUPFAM" id="SSF48264">
    <property type="entry name" value="Cytochrome P450"/>
    <property type="match status" value="1"/>
</dbReference>
<dbReference type="InterPro" id="IPR001128">
    <property type="entry name" value="Cyt_P450"/>
</dbReference>
<dbReference type="Pfam" id="PF00067">
    <property type="entry name" value="p450"/>
    <property type="match status" value="1"/>
</dbReference>
<sequence>MMLYQLHIVYAFYNLRLHPLRKYPGPWYFAASDLPLELCLKYGEVVRVGPNELSYINTLAWKDVYYHGKEDFISTADRVTHSGMRKASSHAFPDRALREQEHIIRRYANRMVSIINGSIHRMGPKSAKHNMVEVYNFTAFDMLTELTFGKSLHLLDDERYLTWMTAIFQGLKFMTVRGVMKKLSIVGRLSEQLVSRGLRLPSSSLTLIFSAKLVNERLQRTDNKIPDTRHFVLQRKEDVCLSIPEMHSNASGLMIGGAETVATNLSGLTYFLLREPAVLKRLMAEIRDIFQTDKEITLLNIARLEYFRGIYFGMNASLPCCCCWSAQDCPARRGKVCNDRITGKSTVCLSNHAANRSPSNFSGAEEYLLEGWLGSDNAFVTDRKDVFQPFSVGPR</sequence>
<dbReference type="Gene3D" id="1.10.630.10">
    <property type="entry name" value="Cytochrome P450"/>
    <property type="match status" value="1"/>
</dbReference>
<dbReference type="InterPro" id="IPR050121">
    <property type="entry name" value="Cytochrome_P450_monoxygenase"/>
</dbReference>
<dbReference type="AlphaFoldDB" id="A0A5N7BZ52"/>
<keyword evidence="4" id="KW-0479">Metal-binding</keyword>
<comment type="similarity">
    <text evidence="2">Belongs to the cytochrome P450 family.</text>
</comment>
<dbReference type="EMBL" id="ML735299">
    <property type="protein sequence ID" value="KAE8387110.1"/>
    <property type="molecule type" value="Genomic_DNA"/>
</dbReference>
<gene>
    <name evidence="8" type="ORF">BDV23DRAFT_196023</name>
</gene>
<dbReference type="PANTHER" id="PTHR24305:SF210">
    <property type="entry name" value="CYTOCHROME P450 MONOOXYGENASE ASQL-RELATED"/>
    <property type="match status" value="1"/>
</dbReference>
<keyword evidence="6" id="KW-0408">Iron</keyword>
<keyword evidence="3" id="KW-0349">Heme</keyword>
<comment type="cofactor">
    <cofactor evidence="1">
        <name>heme</name>
        <dbReference type="ChEBI" id="CHEBI:30413"/>
    </cofactor>
</comment>
<evidence type="ECO:0000256" key="3">
    <source>
        <dbReference type="ARBA" id="ARBA00022617"/>
    </source>
</evidence>
<keyword evidence="7" id="KW-0503">Monooxygenase</keyword>
<dbReference type="OrthoDB" id="1470350at2759"/>
<protein>
    <submittedName>
        <fullName evidence="8">Cytochrome P450</fullName>
    </submittedName>
</protein>
<proteinExistence type="inferred from homology"/>
<dbReference type="InterPro" id="IPR036396">
    <property type="entry name" value="Cyt_P450_sf"/>
</dbReference>
<dbReference type="GO" id="GO:0004497">
    <property type="term" value="F:monooxygenase activity"/>
    <property type="evidence" value="ECO:0007669"/>
    <property type="project" value="UniProtKB-KW"/>
</dbReference>
<evidence type="ECO:0000256" key="2">
    <source>
        <dbReference type="ARBA" id="ARBA00010617"/>
    </source>
</evidence>
<evidence type="ECO:0000256" key="6">
    <source>
        <dbReference type="ARBA" id="ARBA00023004"/>
    </source>
</evidence>
<accession>A0A5N7BZ52</accession>
<dbReference type="PANTHER" id="PTHR24305">
    <property type="entry name" value="CYTOCHROME P450"/>
    <property type="match status" value="1"/>
</dbReference>
<dbReference type="GO" id="GO:0020037">
    <property type="term" value="F:heme binding"/>
    <property type="evidence" value="ECO:0007669"/>
    <property type="project" value="InterPro"/>
</dbReference>
<organism evidence="8">
    <name type="scientific">Petromyces alliaceus</name>
    <name type="common">Aspergillus alliaceus</name>
    <dbReference type="NCBI Taxonomy" id="209559"/>
    <lineage>
        <taxon>Eukaryota</taxon>
        <taxon>Fungi</taxon>
        <taxon>Dikarya</taxon>
        <taxon>Ascomycota</taxon>
        <taxon>Pezizomycotina</taxon>
        <taxon>Eurotiomycetes</taxon>
        <taxon>Eurotiomycetidae</taxon>
        <taxon>Eurotiales</taxon>
        <taxon>Aspergillaceae</taxon>
        <taxon>Aspergillus</taxon>
        <taxon>Aspergillus subgen. Circumdati</taxon>
    </lineage>
</organism>
<dbReference type="GO" id="GO:0016705">
    <property type="term" value="F:oxidoreductase activity, acting on paired donors, with incorporation or reduction of molecular oxygen"/>
    <property type="evidence" value="ECO:0007669"/>
    <property type="project" value="InterPro"/>
</dbReference>
<dbReference type="Proteomes" id="UP000326877">
    <property type="component" value="Unassembled WGS sequence"/>
</dbReference>
<evidence type="ECO:0000313" key="8">
    <source>
        <dbReference type="EMBL" id="KAE8387110.1"/>
    </source>
</evidence>
<dbReference type="GO" id="GO:0005506">
    <property type="term" value="F:iron ion binding"/>
    <property type="evidence" value="ECO:0007669"/>
    <property type="project" value="InterPro"/>
</dbReference>
<evidence type="ECO:0000256" key="5">
    <source>
        <dbReference type="ARBA" id="ARBA00023002"/>
    </source>
</evidence>
<name>A0A5N7BZ52_PETAA</name>
<evidence type="ECO:0000256" key="4">
    <source>
        <dbReference type="ARBA" id="ARBA00022723"/>
    </source>
</evidence>